<name>A0A5N6QTZ3_9ROSI</name>
<dbReference type="AlphaFoldDB" id="A0A5N6QTZ3"/>
<proteinExistence type="predicted"/>
<keyword evidence="2" id="KW-1185">Reference proteome</keyword>
<sequence>MGWKVGVEAFLVDPCAVAIPSPSSELEVTGFDFIPLWGSLAMVEGDPVALGGGGAMG</sequence>
<evidence type="ECO:0000313" key="2">
    <source>
        <dbReference type="Proteomes" id="UP000327013"/>
    </source>
</evidence>
<organism evidence="1 2">
    <name type="scientific">Carpinus fangiana</name>
    <dbReference type="NCBI Taxonomy" id="176857"/>
    <lineage>
        <taxon>Eukaryota</taxon>
        <taxon>Viridiplantae</taxon>
        <taxon>Streptophyta</taxon>
        <taxon>Embryophyta</taxon>
        <taxon>Tracheophyta</taxon>
        <taxon>Spermatophyta</taxon>
        <taxon>Magnoliopsida</taxon>
        <taxon>eudicotyledons</taxon>
        <taxon>Gunneridae</taxon>
        <taxon>Pentapetalae</taxon>
        <taxon>rosids</taxon>
        <taxon>fabids</taxon>
        <taxon>Fagales</taxon>
        <taxon>Betulaceae</taxon>
        <taxon>Carpinus</taxon>
    </lineage>
</organism>
<protein>
    <submittedName>
        <fullName evidence="1">Uncharacterized protein</fullName>
    </submittedName>
</protein>
<gene>
    <name evidence="1" type="ORF">FH972_006900</name>
</gene>
<dbReference type="EMBL" id="CM017322">
    <property type="protein sequence ID" value="KAE8010534.1"/>
    <property type="molecule type" value="Genomic_DNA"/>
</dbReference>
<reference evidence="1 2" key="1">
    <citation type="submission" date="2019-06" db="EMBL/GenBank/DDBJ databases">
        <title>A chromosomal-level reference genome of Carpinus fangiana (Coryloideae, Betulaceae).</title>
        <authorList>
            <person name="Yang X."/>
            <person name="Wang Z."/>
            <person name="Zhang L."/>
            <person name="Hao G."/>
            <person name="Liu J."/>
            <person name="Yang Y."/>
        </authorList>
    </citation>
    <scope>NUCLEOTIDE SEQUENCE [LARGE SCALE GENOMIC DNA]</scope>
    <source>
        <strain evidence="1">Cfa_2016G</strain>
        <tissue evidence="1">Leaf</tissue>
    </source>
</reference>
<accession>A0A5N6QTZ3</accession>
<dbReference type="Proteomes" id="UP000327013">
    <property type="component" value="Chromosome 2"/>
</dbReference>
<evidence type="ECO:0000313" key="1">
    <source>
        <dbReference type="EMBL" id="KAE8010534.1"/>
    </source>
</evidence>